<feature type="signal peptide" evidence="1">
    <location>
        <begin position="1"/>
        <end position="21"/>
    </location>
</feature>
<reference evidence="2" key="1">
    <citation type="journal article" date="2008" name="Genetics">
        <title>Rapid evolution of two odorant-binding protein genes, Obp57d and Obp57e, in the Drosophila melanogaster species group.</title>
        <authorList>
            <person name="Matsuo T."/>
        </authorList>
    </citation>
    <scope>NUCLEOTIDE SEQUENCE</scope>
    <source>
        <strain evidence="2">K-aar001</strain>
    </source>
</reference>
<evidence type="ECO:0000256" key="1">
    <source>
        <dbReference type="SAM" id="SignalP"/>
    </source>
</evidence>
<dbReference type="AlphaFoldDB" id="B0M2C7"/>
<dbReference type="InterPro" id="IPR036728">
    <property type="entry name" value="PBP_GOBP_sf"/>
</dbReference>
<dbReference type="InterPro" id="IPR006170">
    <property type="entry name" value="PBP/GOBP"/>
</dbReference>
<accession>B0M2C7</accession>
<dbReference type="GO" id="GO:0005549">
    <property type="term" value="F:odorant binding"/>
    <property type="evidence" value="ECO:0007669"/>
    <property type="project" value="InterPro"/>
</dbReference>
<dbReference type="SUPFAM" id="SSF47565">
    <property type="entry name" value="Insect pheromone/odorant-binding proteins"/>
    <property type="match status" value="1"/>
</dbReference>
<gene>
    <name evidence="2" type="primary">Obp57d2</name>
</gene>
<dbReference type="Pfam" id="PF01395">
    <property type="entry name" value="PBP_GOBP"/>
    <property type="match status" value="1"/>
</dbReference>
<sequence length="136" mass="15843">MLVTLHVWLFCCIFGVIPVKSEFEDPCENHLGFTEEEANEVMENWPANLSVSRVNRTHKCRVACIIFYYGLANTNGDIHLYKYYHAGIIDQAQVSSTLVKCHAKYIHEKDVCEYAFGIFYCYRLDHLLRLESTNKK</sequence>
<dbReference type="EMBL" id="AB370273">
    <property type="protein sequence ID" value="BAG11605.1"/>
    <property type="molecule type" value="Genomic_DNA"/>
</dbReference>
<organism evidence="2">
    <name type="scientific">Drosophila varians</name>
    <name type="common">Fruit fly</name>
    <dbReference type="NCBI Taxonomy" id="30050"/>
    <lineage>
        <taxon>Eukaryota</taxon>
        <taxon>Metazoa</taxon>
        <taxon>Ecdysozoa</taxon>
        <taxon>Arthropoda</taxon>
        <taxon>Hexapoda</taxon>
        <taxon>Insecta</taxon>
        <taxon>Pterygota</taxon>
        <taxon>Neoptera</taxon>
        <taxon>Endopterygota</taxon>
        <taxon>Diptera</taxon>
        <taxon>Brachycera</taxon>
        <taxon>Muscomorpha</taxon>
        <taxon>Ephydroidea</taxon>
        <taxon>Drosophilidae</taxon>
        <taxon>Drosophila</taxon>
        <taxon>Sophophora</taxon>
    </lineage>
</organism>
<evidence type="ECO:0000313" key="2">
    <source>
        <dbReference type="EMBL" id="BAG11605.1"/>
    </source>
</evidence>
<dbReference type="Gene3D" id="1.10.238.20">
    <property type="entry name" value="Pheromone/general odorant binding protein domain"/>
    <property type="match status" value="1"/>
</dbReference>
<keyword evidence="1" id="KW-0732">Signal</keyword>
<protein>
    <submittedName>
        <fullName evidence="2">Odorant-binding protein 57d2</fullName>
    </submittedName>
</protein>
<feature type="chain" id="PRO_5002751808" evidence="1">
    <location>
        <begin position="22"/>
        <end position="136"/>
    </location>
</feature>
<proteinExistence type="predicted"/>
<name>B0M2C7_DROVA</name>
<dbReference type="CDD" id="cd23992">
    <property type="entry name" value="PBP_GOBP"/>
    <property type="match status" value="1"/>
</dbReference>